<sequence length="35" mass="3891">LDAAAIGCICLMAIVAVFEERKIRRQKKTQTLQTA</sequence>
<accession>A0A2J5PT58</accession>
<evidence type="ECO:0000313" key="2">
    <source>
        <dbReference type="Proteomes" id="UP000234667"/>
    </source>
</evidence>
<reference evidence="1 2" key="2">
    <citation type="submission" date="2018-01" db="EMBL/GenBank/DDBJ databases">
        <title>Genomic study of Klebsiella pneumoniae.</title>
        <authorList>
            <person name="Yang Y."/>
            <person name="Bicalho R."/>
        </authorList>
    </citation>
    <scope>NUCLEOTIDE SEQUENCE [LARGE SCALE GENOMIC DNA]</scope>
    <source>
        <strain evidence="1 2">A10</strain>
    </source>
</reference>
<reference evidence="1 2" key="1">
    <citation type="submission" date="2017-11" db="EMBL/GenBank/DDBJ databases">
        <authorList>
            <person name="Han C.G."/>
        </authorList>
    </citation>
    <scope>NUCLEOTIDE SEQUENCE [LARGE SCALE GENOMIC DNA]</scope>
    <source>
        <strain evidence="1 2">A10</strain>
    </source>
</reference>
<dbReference type="AlphaFoldDB" id="A0A2J5PT58"/>
<dbReference type="EMBL" id="PIDR01000416">
    <property type="protein sequence ID" value="PLO69213.1"/>
    <property type="molecule type" value="Genomic_DNA"/>
</dbReference>
<proteinExistence type="predicted"/>
<dbReference type="Proteomes" id="UP000234667">
    <property type="component" value="Unassembled WGS sequence"/>
</dbReference>
<protein>
    <submittedName>
        <fullName evidence="1">Thiamine biosynthesis protein ThiF</fullName>
    </submittedName>
</protein>
<comment type="caution">
    <text evidence="1">The sequence shown here is derived from an EMBL/GenBank/DDBJ whole genome shotgun (WGS) entry which is preliminary data.</text>
</comment>
<feature type="non-terminal residue" evidence="1">
    <location>
        <position position="1"/>
    </location>
</feature>
<gene>
    <name evidence="1" type="ORF">CWN49_14790</name>
</gene>
<evidence type="ECO:0000313" key="1">
    <source>
        <dbReference type="EMBL" id="PLO69213.1"/>
    </source>
</evidence>
<organism evidence="1 2">
    <name type="scientific">Klebsiella michiganensis</name>
    <dbReference type="NCBI Taxonomy" id="1134687"/>
    <lineage>
        <taxon>Bacteria</taxon>
        <taxon>Pseudomonadati</taxon>
        <taxon>Pseudomonadota</taxon>
        <taxon>Gammaproteobacteria</taxon>
        <taxon>Enterobacterales</taxon>
        <taxon>Enterobacteriaceae</taxon>
        <taxon>Klebsiella/Raoultella group</taxon>
        <taxon>Klebsiella</taxon>
    </lineage>
</organism>
<name>A0A2J5PT58_9ENTR</name>